<evidence type="ECO:0000256" key="1">
    <source>
        <dbReference type="SAM" id="MobiDB-lite"/>
    </source>
</evidence>
<reference evidence="3" key="1">
    <citation type="journal article" date="2019" name="Mol. Biol. Evol.">
        <title>Blast fungal genomes show frequent chromosomal changes, gene gains and losses, and effector gene turnover.</title>
        <authorList>
            <person name="Gomez Luciano L.B."/>
            <person name="Jason Tsai I."/>
            <person name="Chuma I."/>
            <person name="Tosa Y."/>
            <person name="Chen Y.H."/>
            <person name="Li J.Y."/>
            <person name="Li M.Y."/>
            <person name="Jade Lu M.Y."/>
            <person name="Nakayashiki H."/>
            <person name="Li W.H."/>
        </authorList>
    </citation>
    <scope>NUCLEOTIDE SEQUENCE</scope>
    <source>
        <strain evidence="3">NI907</strain>
    </source>
</reference>
<accession>A0A6P8BCM1</accession>
<proteinExistence type="predicted"/>
<dbReference type="RefSeq" id="XP_030984809.1">
    <property type="nucleotide sequence ID" value="XM_031124098.1"/>
</dbReference>
<organism evidence="2 3">
    <name type="scientific">Pyricularia grisea</name>
    <name type="common">Crabgrass-specific blast fungus</name>
    <name type="synonym">Magnaporthe grisea</name>
    <dbReference type="NCBI Taxonomy" id="148305"/>
    <lineage>
        <taxon>Eukaryota</taxon>
        <taxon>Fungi</taxon>
        <taxon>Dikarya</taxon>
        <taxon>Ascomycota</taxon>
        <taxon>Pezizomycotina</taxon>
        <taxon>Sordariomycetes</taxon>
        <taxon>Sordariomycetidae</taxon>
        <taxon>Magnaporthales</taxon>
        <taxon>Pyriculariaceae</taxon>
        <taxon>Pyricularia</taxon>
    </lineage>
</organism>
<name>A0A6P8BCM1_PYRGI</name>
<protein>
    <submittedName>
        <fullName evidence="3">Uncharacterized protein</fullName>
    </submittedName>
</protein>
<evidence type="ECO:0000313" key="2">
    <source>
        <dbReference type="Proteomes" id="UP000515153"/>
    </source>
</evidence>
<reference evidence="3" key="3">
    <citation type="submission" date="2025-08" db="UniProtKB">
        <authorList>
            <consortium name="RefSeq"/>
        </authorList>
    </citation>
    <scope>IDENTIFICATION</scope>
    <source>
        <strain evidence="3">NI907</strain>
    </source>
</reference>
<dbReference type="KEGG" id="pgri:PgNI_04046"/>
<reference evidence="3" key="2">
    <citation type="submission" date="2019-10" db="EMBL/GenBank/DDBJ databases">
        <authorList>
            <consortium name="NCBI Genome Project"/>
        </authorList>
    </citation>
    <scope>NUCLEOTIDE SEQUENCE</scope>
    <source>
        <strain evidence="3">NI907</strain>
    </source>
</reference>
<keyword evidence="2" id="KW-1185">Reference proteome</keyword>
<evidence type="ECO:0000313" key="3">
    <source>
        <dbReference type="RefSeq" id="XP_030984809.1"/>
    </source>
</evidence>
<dbReference type="AlphaFoldDB" id="A0A6P8BCM1"/>
<feature type="region of interest" description="Disordered" evidence="1">
    <location>
        <begin position="158"/>
        <end position="188"/>
    </location>
</feature>
<gene>
    <name evidence="3" type="ORF">PgNI_04046</name>
</gene>
<dbReference type="Proteomes" id="UP000515153">
    <property type="component" value="Unplaced"/>
</dbReference>
<dbReference type="GeneID" id="41959007"/>
<sequence length="188" mass="21093">MTNVTYGVARYIPPTHVDDRSFALGLVHSRGGWVTEKKARKTRGLTQHTLNKHGCTVYPETRLCLGSVQVSLEFRGVTSFELRTATEQKRYIVAANLLSRPGFARPAGFRSPYVRIIMIVAWYKIHMPPATQRTWRALHTRLLPAPMTAVVSGNRDEASGVYHSARPPPHANVGPFSPPLETRQLRHT</sequence>